<dbReference type="SMART" id="SM00490">
    <property type="entry name" value="HELICc"/>
    <property type="match status" value="1"/>
</dbReference>
<organism evidence="6 7">
    <name type="scientific">Metschnikowia bicuspidata var. bicuspidata NRRL YB-4993</name>
    <dbReference type="NCBI Taxonomy" id="869754"/>
    <lineage>
        <taxon>Eukaryota</taxon>
        <taxon>Fungi</taxon>
        <taxon>Dikarya</taxon>
        <taxon>Ascomycota</taxon>
        <taxon>Saccharomycotina</taxon>
        <taxon>Pichiomycetes</taxon>
        <taxon>Metschnikowiaceae</taxon>
        <taxon>Metschnikowia</taxon>
    </lineage>
</organism>
<dbReference type="InterPro" id="IPR027417">
    <property type="entry name" value="P-loop_NTPase"/>
</dbReference>
<dbReference type="GO" id="GO:0005634">
    <property type="term" value="C:nucleus"/>
    <property type="evidence" value="ECO:0007669"/>
    <property type="project" value="TreeGrafter"/>
</dbReference>
<keyword evidence="6" id="KW-0378">Hydrolase</keyword>
<dbReference type="Gene3D" id="3.40.50.300">
    <property type="entry name" value="P-loop containing nucleotide triphosphate hydrolases"/>
    <property type="match status" value="2"/>
</dbReference>
<reference evidence="6 7" key="1">
    <citation type="submission" date="2016-05" db="EMBL/GenBank/DDBJ databases">
        <title>Comparative genomics of biotechnologically important yeasts.</title>
        <authorList>
            <consortium name="DOE Joint Genome Institute"/>
            <person name="Riley R."/>
            <person name="Haridas S."/>
            <person name="Wolfe K.H."/>
            <person name="Lopes M.R."/>
            <person name="Hittinger C.T."/>
            <person name="Goker M."/>
            <person name="Salamov A."/>
            <person name="Wisecaver J."/>
            <person name="Long T.M."/>
            <person name="Aerts A.L."/>
            <person name="Barry K."/>
            <person name="Choi C."/>
            <person name="Clum A."/>
            <person name="Coughlan A.Y."/>
            <person name="Deshpande S."/>
            <person name="Douglass A.P."/>
            <person name="Hanson S.J."/>
            <person name="Klenk H.-P."/>
            <person name="LaButti K."/>
            <person name="Lapidus A."/>
            <person name="Lindquist E."/>
            <person name="Lipzen A."/>
            <person name="Meier-kolthoff J.P."/>
            <person name="Ohm R.A."/>
            <person name="Otillar R.P."/>
            <person name="Pangilinan J."/>
            <person name="Peng Y."/>
            <person name="Rokas A."/>
            <person name="Rosa C.A."/>
            <person name="Scheuner C."/>
            <person name="Sibirny A.A."/>
            <person name="Slot J.C."/>
            <person name="Stielow J.B."/>
            <person name="Sun H."/>
            <person name="Kurtzman C.P."/>
            <person name="Blackwell M."/>
            <person name="Grigoriev I.V."/>
            <person name="Jeffries T.W."/>
        </authorList>
    </citation>
    <scope>NUCLEOTIDE SEQUENCE [LARGE SCALE GENOMIC DNA]</scope>
    <source>
        <strain evidence="6 7">NRRL YB-4993</strain>
    </source>
</reference>
<evidence type="ECO:0000259" key="4">
    <source>
        <dbReference type="PROSITE" id="PS51192"/>
    </source>
</evidence>
<dbReference type="InterPro" id="IPR014001">
    <property type="entry name" value="Helicase_ATP-bd"/>
</dbReference>
<evidence type="ECO:0000256" key="3">
    <source>
        <dbReference type="SAM" id="MobiDB-lite"/>
    </source>
</evidence>
<dbReference type="EMBL" id="LXTC01000007">
    <property type="protein sequence ID" value="OBA19141.1"/>
    <property type="molecule type" value="Genomic_DNA"/>
</dbReference>
<comment type="caution">
    <text evidence="6">The sequence shown here is derived from an EMBL/GenBank/DDBJ whole genome shotgun (WGS) entry which is preliminary data.</text>
</comment>
<dbReference type="InterPro" id="IPR018973">
    <property type="entry name" value="MZB"/>
</dbReference>
<dbReference type="GO" id="GO:0036297">
    <property type="term" value="P:interstrand cross-link repair"/>
    <property type="evidence" value="ECO:0007669"/>
    <property type="project" value="TreeGrafter"/>
</dbReference>
<keyword evidence="2" id="KW-0067">ATP-binding</keyword>
<keyword evidence="1" id="KW-0547">Nucleotide-binding</keyword>
<dbReference type="PANTHER" id="PTHR47957:SF3">
    <property type="entry name" value="ATP-DEPENDENT HELICASE HRQ1"/>
    <property type="match status" value="1"/>
</dbReference>
<evidence type="ECO:0000313" key="7">
    <source>
        <dbReference type="Proteomes" id="UP000092555"/>
    </source>
</evidence>
<dbReference type="RefSeq" id="XP_018709673.1">
    <property type="nucleotide sequence ID" value="XM_018858127.1"/>
</dbReference>
<gene>
    <name evidence="6" type="ORF">METBIDRAFT_47118</name>
</gene>
<feature type="compositionally biased region" description="Polar residues" evidence="3">
    <location>
        <begin position="1152"/>
        <end position="1162"/>
    </location>
</feature>
<feature type="domain" description="Helicase ATP-binding" evidence="4">
    <location>
        <begin position="335"/>
        <end position="538"/>
    </location>
</feature>
<dbReference type="STRING" id="869754.A0A1A0H525"/>
<feature type="region of interest" description="Disordered" evidence="3">
    <location>
        <begin position="1142"/>
        <end position="1163"/>
    </location>
</feature>
<dbReference type="CDD" id="cd18797">
    <property type="entry name" value="SF2_C_Hrq"/>
    <property type="match status" value="1"/>
</dbReference>
<evidence type="ECO:0000259" key="5">
    <source>
        <dbReference type="PROSITE" id="PS51194"/>
    </source>
</evidence>
<name>A0A1A0H525_9ASCO</name>
<dbReference type="SMART" id="SM00487">
    <property type="entry name" value="DEXDc"/>
    <property type="match status" value="1"/>
</dbReference>
<dbReference type="GO" id="GO:0016787">
    <property type="term" value="F:hydrolase activity"/>
    <property type="evidence" value="ECO:0007669"/>
    <property type="project" value="UniProtKB-KW"/>
</dbReference>
<dbReference type="PROSITE" id="PS51192">
    <property type="entry name" value="HELICASE_ATP_BIND_1"/>
    <property type="match status" value="1"/>
</dbReference>
<dbReference type="GO" id="GO:0006289">
    <property type="term" value="P:nucleotide-excision repair"/>
    <property type="evidence" value="ECO:0007669"/>
    <property type="project" value="TreeGrafter"/>
</dbReference>
<dbReference type="CDD" id="cd17923">
    <property type="entry name" value="DEXHc_Hrq1-like"/>
    <property type="match status" value="1"/>
</dbReference>
<evidence type="ECO:0000256" key="1">
    <source>
        <dbReference type="ARBA" id="ARBA00022741"/>
    </source>
</evidence>
<proteinExistence type="predicted"/>
<dbReference type="PROSITE" id="PS51194">
    <property type="entry name" value="HELICASE_CTER"/>
    <property type="match status" value="1"/>
</dbReference>
<protein>
    <submittedName>
        <fullName evidence="6">p-loop containing nucleoside triphosphate hydrolase protein</fullName>
    </submittedName>
</protein>
<dbReference type="Pfam" id="PF00271">
    <property type="entry name" value="Helicase_C"/>
    <property type="match status" value="1"/>
</dbReference>
<dbReference type="PANTHER" id="PTHR47957">
    <property type="entry name" value="ATP-DEPENDENT HELICASE HRQ1"/>
    <property type="match status" value="1"/>
</dbReference>
<dbReference type="InterPro" id="IPR055227">
    <property type="entry name" value="HRQ1_WHD"/>
</dbReference>
<dbReference type="Pfam" id="PF22982">
    <property type="entry name" value="WHD_HRQ1"/>
    <property type="match status" value="1"/>
</dbReference>
<dbReference type="SUPFAM" id="SSF52540">
    <property type="entry name" value="P-loop containing nucleoside triphosphate hydrolases"/>
    <property type="match status" value="1"/>
</dbReference>
<dbReference type="OrthoDB" id="18781at2759"/>
<dbReference type="GO" id="GO:0005524">
    <property type="term" value="F:ATP binding"/>
    <property type="evidence" value="ECO:0007669"/>
    <property type="project" value="UniProtKB-KW"/>
</dbReference>
<feature type="domain" description="Helicase C-terminal" evidence="5">
    <location>
        <begin position="603"/>
        <end position="765"/>
    </location>
</feature>
<dbReference type="GO" id="GO:0003676">
    <property type="term" value="F:nucleic acid binding"/>
    <property type="evidence" value="ECO:0007669"/>
    <property type="project" value="InterPro"/>
</dbReference>
<dbReference type="Pfam" id="PF09369">
    <property type="entry name" value="MZB"/>
    <property type="match status" value="1"/>
</dbReference>
<dbReference type="AlphaFoldDB" id="A0A1A0H525"/>
<dbReference type="Proteomes" id="UP000092555">
    <property type="component" value="Unassembled WGS sequence"/>
</dbReference>
<accession>A0A1A0H525</accession>
<keyword evidence="7" id="KW-1185">Reference proteome</keyword>
<dbReference type="InterPro" id="IPR011545">
    <property type="entry name" value="DEAD/DEAH_box_helicase_dom"/>
</dbReference>
<evidence type="ECO:0000313" key="6">
    <source>
        <dbReference type="EMBL" id="OBA19141.1"/>
    </source>
</evidence>
<dbReference type="Pfam" id="PF00270">
    <property type="entry name" value="DEAD"/>
    <property type="match status" value="1"/>
</dbReference>
<dbReference type="GO" id="GO:0043138">
    <property type="term" value="F:3'-5' DNA helicase activity"/>
    <property type="evidence" value="ECO:0007669"/>
    <property type="project" value="TreeGrafter"/>
</dbReference>
<sequence>MSENAKKESSSLSKGTSLRELWPLFFTSLYRKFNQINTHLTFLSSFSRHTIPTADLLRKLDADISNLDLQIIKYLLPQGDVIFDYFDENQVLLQHLEKVQYSAQNGYTQNQPKTVDDAYEALAKEAESPGHERQLLVFEFCDVRTQGIGAAIKGKSYQSKKRQKTQTSASPGFFSTSSNMSLGSLTQEQLLAIIRGRNERFCACIEGYLDLFSSEDTSEGVPFKSLVETCTQSMPEPANLADPVTIMETATNTAGNRVSSNEKPHLDEMLLALKTAPLFRDQIRNTYTLTEARTARLEPVAPGLLHLDLVDALWNYKGVDAVEDGLYLHQTKAISAIVNDKKHVIVSTSTSSGKSFIYQLPILNDILRDCDSGVNEKKRTTTAMLIFPTKALAQDQMRHLRELISHLPQNKRKIVVDTYDGDTPAKSRGYIRNFADIIFTNPDAIHAAILPNLISEEYGQNRGWLEFLSNLKYVIMDELHVYKGTFGIHVLYVMARLNRLRATISLNDSVPLYISCSATIDNPEAHFRTLCAIPQMEGLLHVFEDGSPSTEKKMVIWEPPILMNKKGQRELPQAQLKSATSLKSPIQSAFLPRENIVGELAKILVHLLCSLPSIKVIVFCPIRAVCELLIKEVKTLISDKQHPEWNSLSEHDVMAYRGGYAKADRRAIEHKMFLGHLRAIVATNALELGIDLSDLDVVVSCGFPILKLNLHQQFGRAGRGKSSKGSLAILVCGASPIDRHYLKNSHELCDKTYEDLCVDGFLDGSLNRLVMSMHLQCAAFEWPLDLENDGKWFCIRNDPNAPKKFLELCTEKLHQDKKGFYRTDPRYLPWPAEKVSLRAIEQTMYAVVDITDNRNIVIEEVEELRTSFTLYEGGIFLHQGLPYLVKDFNTDGRYAKVERVKVSWTTQQRDFSDVDPMEIEMVKQLNINKNAAPTDIPVFYGKVQTMIIVFGYFKVNRKSDILEAVEVKNPPVILKSKGFWIDIPSRAVDIIKEKRLNPAGGIHAAQHAIMNVLPLYVTGGATTNPNARWTPNGADAELSTECKAPEKEFARRQSMRKRPARLIFYDSKGGEQGTGMSGKTFEYIDEIVCATYERVRDCECAWGCPLCVAGTFCKENMLVMSKPGAVIILGTLLGVDAEELKSSVPDGPEPNMPSTGTETISKGEQIVKFSPDVQIVAVKKAKREPLVIKQESNDI</sequence>
<dbReference type="InterPro" id="IPR001650">
    <property type="entry name" value="Helicase_C-like"/>
</dbReference>
<dbReference type="GeneID" id="30031103"/>
<evidence type="ECO:0000256" key="2">
    <source>
        <dbReference type="ARBA" id="ARBA00022840"/>
    </source>
</evidence>